<dbReference type="Proteomes" id="UP000299102">
    <property type="component" value="Unassembled WGS sequence"/>
</dbReference>
<evidence type="ECO:0000313" key="1">
    <source>
        <dbReference type="EMBL" id="GBP18696.1"/>
    </source>
</evidence>
<sequence>MLKGMPLRYELKNLDFFADAVSFDIDIPDVQLMAPHWPAGGAGGAGKQVTLLATCHGYKRRSVLILMAS</sequence>
<proteinExistence type="predicted"/>
<gene>
    <name evidence="1" type="ORF">EVAR_8521_1</name>
</gene>
<accession>A0A4C1TYM8</accession>
<keyword evidence="2" id="KW-1185">Reference proteome</keyword>
<dbReference type="EMBL" id="BGZK01000100">
    <property type="protein sequence ID" value="GBP18696.1"/>
    <property type="molecule type" value="Genomic_DNA"/>
</dbReference>
<dbReference type="AlphaFoldDB" id="A0A4C1TYM8"/>
<reference evidence="1 2" key="1">
    <citation type="journal article" date="2019" name="Commun. Biol.">
        <title>The bagworm genome reveals a unique fibroin gene that provides high tensile strength.</title>
        <authorList>
            <person name="Kono N."/>
            <person name="Nakamura H."/>
            <person name="Ohtoshi R."/>
            <person name="Tomita M."/>
            <person name="Numata K."/>
            <person name="Arakawa K."/>
        </authorList>
    </citation>
    <scope>NUCLEOTIDE SEQUENCE [LARGE SCALE GENOMIC DNA]</scope>
</reference>
<protein>
    <submittedName>
        <fullName evidence="1">Uncharacterized protein</fullName>
    </submittedName>
</protein>
<evidence type="ECO:0000313" key="2">
    <source>
        <dbReference type="Proteomes" id="UP000299102"/>
    </source>
</evidence>
<comment type="caution">
    <text evidence="1">The sequence shown here is derived from an EMBL/GenBank/DDBJ whole genome shotgun (WGS) entry which is preliminary data.</text>
</comment>
<name>A0A4C1TYM8_EUMVA</name>
<organism evidence="1 2">
    <name type="scientific">Eumeta variegata</name>
    <name type="common">Bagworm moth</name>
    <name type="synonym">Eumeta japonica</name>
    <dbReference type="NCBI Taxonomy" id="151549"/>
    <lineage>
        <taxon>Eukaryota</taxon>
        <taxon>Metazoa</taxon>
        <taxon>Ecdysozoa</taxon>
        <taxon>Arthropoda</taxon>
        <taxon>Hexapoda</taxon>
        <taxon>Insecta</taxon>
        <taxon>Pterygota</taxon>
        <taxon>Neoptera</taxon>
        <taxon>Endopterygota</taxon>
        <taxon>Lepidoptera</taxon>
        <taxon>Glossata</taxon>
        <taxon>Ditrysia</taxon>
        <taxon>Tineoidea</taxon>
        <taxon>Psychidae</taxon>
        <taxon>Oiketicinae</taxon>
        <taxon>Eumeta</taxon>
    </lineage>
</organism>